<evidence type="ECO:0000313" key="8">
    <source>
        <dbReference type="Proteomes" id="UP001652583"/>
    </source>
</evidence>
<feature type="compositionally biased region" description="Pro residues" evidence="5">
    <location>
        <begin position="555"/>
        <end position="566"/>
    </location>
</feature>
<feature type="compositionally biased region" description="Pro residues" evidence="5">
    <location>
        <begin position="585"/>
        <end position="599"/>
    </location>
</feature>
<dbReference type="CDD" id="cd11917">
    <property type="entry name" value="SH3_Sorbs2_3"/>
    <property type="match status" value="1"/>
</dbReference>
<gene>
    <name evidence="9" type="primary">SORBS2</name>
</gene>
<sequence>MNTDSGGCARKRAAMSVTLTSVKRVQSSPNLLAAGRDSQSPDSAWSSYNDRNQETLNGDATYSSLAAKGFRSVRPNLQEKKSPTQAPFPPPREESFCSSLITSHTQGDILDQLVTNTQTPSCTKYFTSRKPLEGTMYSNDDSNQTIVYSEESNTTVSYTQKITNPLPAAASTGPPSNADTSTPFLQEDYTQDSQTRRISTLKLIHNQDLGSSVHFNTPRLSQPVEVPSWLKRPCSPPPNPVPGIYTASLSIQITPVSGHDPESHKQLPELSPETTKIPLQQERQKSAVAAASQSSDCRVPGNQNLAAHVPESQITVNGNSGGAVSPMSYYQRPFSPSAYSLPGSLNSSIIMQHGRSLDSTETYPQHAQSLDGTMGSSIPLYRSSEEEKRVTVIKAPHYPGIGPVDESGIPTAIRTTVDRPKDWYKTMFKQIHMVHKPDDDTDMYNTPYTYNAGLYNSPYSAQSHPAAKTQTYRPLSKSHSDNGTDVFKDASSPIPPPHVPPPVPPLRPRDRSSTEKHDWDPPDRKVDTRKFRSEPRSIFEYEPGKSSILQHERPPPLPTTPTPVPREPGRKPLSVSPHGGVTGSPSPPPRTGLPIPSPRTPALSPIWNDRINPDDIDLENEPWYKFFSELEFGRPPPKKPLDYVQDHSSGVSNEASLYQSSIDRSLERPTSATSMASDFRKRRKSEPAVGQPRGLDHGARRTSPGRADLPGSSATLTQSFISSSPSSPSRAKGGDDMCPSLYSYSGLNGNPSNELDYCNAYKRQHLDVPRDSQRAITFKNGWQMARQNAEVWSSTEETVSPKIKSRSCDDLLNGDCDSFPDPKAKSESMGSLLCEDESKESCPGAWASPYIQEGRGNGRSRLRHRSAHDAPGFLKMYKKMHRINRKDLMNSEVICSVKSRILQYENEQQHKGLLHGWSQSSTEEVPRDMVPTRISEFEKLIQKSKSMPNLGDDMFSPITLEPQQNGLCPKRRFSIESLLEEESQSRHPSHVQCSYEPKTLVPIHIEVTSDEQPRTHLEFSDSDQEGVVSDHSDYIHVEGSSFCSESDFDHFSFTSSESFYGSSHHHHHHHHHHHRHLISSCKGRCPASYTRFTTMLKHERAKHENAEEPRRQETDPGLSKLAFLVSPVPFRRKKNSTPKKQAEKAKCKASVFEALDSALKDICDQIKAEKRRGSLPDNSILHRLISELLPDIPERNSSLKALKRSPVHQPFHPLPQDGAIHCPLYQNDCGRMPHSASFPDVDTTTTNYHHQDHESARSLQDHESPRSYSSTMTDLGRNAPRERRGIPEKEKLPAKAVYDFKAQTSKELSFKKGDTVYILRKIDQNWYEGEHHGRVGIFPISYVEKLMPPEKAQPARPPPPAQPGEIGEAVAKYNFNADTNVELSLRKGDRVILLKRVDQNWYEGKIPGTSRQGIFPVSYVEVVKKNTTKGAEDYPDPPIPHSYSSDRIHSLSSNKPQRPVFTHENIQGGGEPFQALYNYTPRNEDELELRESDVIDVMEKCDDGWFVGTSRRTKFFGTFPGNYVKRL</sequence>
<feature type="region of interest" description="Disordered" evidence="5">
    <location>
        <begin position="630"/>
        <end position="734"/>
    </location>
</feature>
<feature type="compositionally biased region" description="Polar residues" evidence="5">
    <location>
        <begin position="21"/>
        <end position="30"/>
    </location>
</feature>
<feature type="compositionally biased region" description="Polar residues" evidence="5">
    <location>
        <begin position="461"/>
        <end position="473"/>
    </location>
</feature>
<feature type="domain" description="SH3" evidence="6">
    <location>
        <begin position="1468"/>
        <end position="1527"/>
    </location>
</feature>
<keyword evidence="3" id="KW-0965">Cell junction</keyword>
<dbReference type="InterPro" id="IPR050384">
    <property type="entry name" value="Endophilin_SH3RF"/>
</dbReference>
<feature type="domain" description="SH3" evidence="6">
    <location>
        <begin position="1289"/>
        <end position="1348"/>
    </location>
</feature>
<feature type="compositionally biased region" description="Polar residues" evidence="5">
    <location>
        <begin position="712"/>
        <end position="721"/>
    </location>
</feature>
<dbReference type="InterPro" id="IPR036028">
    <property type="entry name" value="SH3-like_dom_sf"/>
</dbReference>
<feature type="region of interest" description="Disordered" evidence="5">
    <location>
        <begin position="21"/>
        <end position="95"/>
    </location>
</feature>
<feature type="compositionally biased region" description="Basic and acidic residues" evidence="5">
    <location>
        <begin position="1249"/>
        <end position="1265"/>
    </location>
</feature>
<evidence type="ECO:0000259" key="7">
    <source>
        <dbReference type="PROSITE" id="PS50831"/>
    </source>
</evidence>
<dbReference type="SUPFAM" id="SSF50044">
    <property type="entry name" value="SH3-domain"/>
    <property type="match status" value="3"/>
</dbReference>
<evidence type="ECO:0000313" key="9">
    <source>
        <dbReference type="RefSeq" id="XP_053072263.1"/>
    </source>
</evidence>
<proteinExistence type="predicted"/>
<dbReference type="Pfam" id="PF00018">
    <property type="entry name" value="SH3_1"/>
    <property type="match status" value="2"/>
</dbReference>
<dbReference type="RefSeq" id="XP_053072263.1">
    <property type="nucleotide sequence ID" value="XM_053216288.1"/>
</dbReference>
<dbReference type="PROSITE" id="PS00028">
    <property type="entry name" value="ZINC_FINGER_C2H2_1"/>
    <property type="match status" value="1"/>
</dbReference>
<feature type="compositionally biased region" description="Basic and acidic residues" evidence="5">
    <location>
        <begin position="507"/>
        <end position="543"/>
    </location>
</feature>
<dbReference type="Proteomes" id="UP001652583">
    <property type="component" value="Chromosome B1"/>
</dbReference>
<feature type="region of interest" description="Disordered" evidence="5">
    <location>
        <begin position="1429"/>
        <end position="1455"/>
    </location>
</feature>
<evidence type="ECO:0000256" key="3">
    <source>
        <dbReference type="ARBA" id="ARBA00022949"/>
    </source>
</evidence>
<dbReference type="SMART" id="SM00326">
    <property type="entry name" value="SH3"/>
    <property type="match status" value="3"/>
</dbReference>
<evidence type="ECO:0000256" key="1">
    <source>
        <dbReference type="ARBA" id="ARBA00004282"/>
    </source>
</evidence>
<accession>A0ABM3PKP9</accession>
<keyword evidence="8" id="KW-1185">Reference proteome</keyword>
<feature type="compositionally biased region" description="Basic and acidic residues" evidence="5">
    <location>
        <begin position="478"/>
        <end position="488"/>
    </location>
</feature>
<feature type="domain" description="SH3" evidence="6">
    <location>
        <begin position="1364"/>
        <end position="1425"/>
    </location>
</feature>
<dbReference type="Gene3D" id="2.30.30.40">
    <property type="entry name" value="SH3 Domains"/>
    <property type="match status" value="3"/>
</dbReference>
<dbReference type="InterPro" id="IPR003127">
    <property type="entry name" value="SoHo_dom"/>
</dbReference>
<feature type="compositionally biased region" description="Polar residues" evidence="5">
    <location>
        <begin position="37"/>
        <end position="64"/>
    </location>
</feature>
<evidence type="ECO:0000256" key="2">
    <source>
        <dbReference type="ARBA" id="ARBA00022443"/>
    </source>
</evidence>
<dbReference type="GeneID" id="106982225"/>
<feature type="region of interest" description="Disordered" evidence="5">
    <location>
        <begin position="461"/>
        <end position="608"/>
    </location>
</feature>
<dbReference type="SMART" id="SM00459">
    <property type="entry name" value="Sorb"/>
    <property type="match status" value="1"/>
</dbReference>
<organism evidence="8 9">
    <name type="scientific">Acinonyx jubatus</name>
    <name type="common">Cheetah</name>
    <dbReference type="NCBI Taxonomy" id="32536"/>
    <lineage>
        <taxon>Eukaryota</taxon>
        <taxon>Metazoa</taxon>
        <taxon>Chordata</taxon>
        <taxon>Craniata</taxon>
        <taxon>Vertebrata</taxon>
        <taxon>Euteleostomi</taxon>
        <taxon>Mammalia</taxon>
        <taxon>Eutheria</taxon>
        <taxon>Laurasiatheria</taxon>
        <taxon>Carnivora</taxon>
        <taxon>Feliformia</taxon>
        <taxon>Felidae</taxon>
        <taxon>Felinae</taxon>
        <taxon>Acinonyx</taxon>
    </lineage>
</organism>
<dbReference type="CDD" id="cd11920">
    <property type="entry name" value="SH3_Sorbs2_1"/>
    <property type="match status" value="1"/>
</dbReference>
<dbReference type="Pfam" id="PF14604">
    <property type="entry name" value="SH3_9"/>
    <property type="match status" value="1"/>
</dbReference>
<name>A0ABM3PKP9_ACIJB</name>
<dbReference type="PRINTS" id="PR00499">
    <property type="entry name" value="P67PHOX"/>
</dbReference>
<dbReference type="PROSITE" id="PS50002">
    <property type="entry name" value="SH3"/>
    <property type="match status" value="3"/>
</dbReference>
<protein>
    <submittedName>
        <fullName evidence="9">Sorbin and SH3 domain-containing protein 2 isoform X1</fullName>
    </submittedName>
</protein>
<evidence type="ECO:0000256" key="5">
    <source>
        <dbReference type="SAM" id="MobiDB-lite"/>
    </source>
</evidence>
<dbReference type="InterPro" id="IPR013087">
    <property type="entry name" value="Znf_C2H2_type"/>
</dbReference>
<keyword evidence="2 4" id="KW-0728">SH3 domain</keyword>
<reference evidence="9" key="1">
    <citation type="submission" date="2025-08" db="UniProtKB">
        <authorList>
            <consortium name="RefSeq"/>
        </authorList>
    </citation>
    <scope>IDENTIFICATION</scope>
    <source>
        <tissue evidence="9">Blood</tissue>
    </source>
</reference>
<feature type="compositionally biased region" description="Polar residues" evidence="5">
    <location>
        <begin position="646"/>
        <end position="676"/>
    </location>
</feature>
<comment type="subcellular location">
    <subcellularLocation>
        <location evidence="1">Cell junction</location>
    </subcellularLocation>
</comment>
<dbReference type="PRINTS" id="PR00452">
    <property type="entry name" value="SH3DOMAIN"/>
</dbReference>
<feature type="region of interest" description="Disordered" evidence="5">
    <location>
        <begin position="1236"/>
        <end position="1287"/>
    </location>
</feature>
<feature type="compositionally biased region" description="Pro residues" evidence="5">
    <location>
        <begin position="493"/>
        <end position="506"/>
    </location>
</feature>
<dbReference type="PANTHER" id="PTHR14167">
    <property type="entry name" value="SH3 DOMAIN-CONTAINING"/>
    <property type="match status" value="1"/>
</dbReference>
<evidence type="ECO:0000256" key="4">
    <source>
        <dbReference type="PROSITE-ProRule" id="PRU00192"/>
    </source>
</evidence>
<dbReference type="InterPro" id="IPR001452">
    <property type="entry name" value="SH3_domain"/>
</dbReference>
<dbReference type="PROSITE" id="PS50831">
    <property type="entry name" value="SOHO"/>
    <property type="match status" value="1"/>
</dbReference>
<dbReference type="CDD" id="cd11923">
    <property type="entry name" value="SH3_Sorbs2_2"/>
    <property type="match status" value="1"/>
</dbReference>
<evidence type="ECO:0000259" key="6">
    <source>
        <dbReference type="PROSITE" id="PS50002"/>
    </source>
</evidence>
<dbReference type="PANTHER" id="PTHR14167:SF56">
    <property type="entry name" value="SORBIN AND SH3 DOMAIN-CONTAINING PROTEIN 2"/>
    <property type="match status" value="1"/>
</dbReference>
<dbReference type="Pfam" id="PF02208">
    <property type="entry name" value="Sorb"/>
    <property type="match status" value="1"/>
</dbReference>
<feature type="domain" description="SoHo" evidence="7">
    <location>
        <begin position="392"/>
        <end position="453"/>
    </location>
</feature>